<dbReference type="GO" id="GO:0046556">
    <property type="term" value="F:alpha-L-arabinofuranosidase activity"/>
    <property type="evidence" value="ECO:0007669"/>
    <property type="project" value="InterPro"/>
</dbReference>
<organism evidence="2 3">
    <name type="scientific">Phytohabitans houttuyneae</name>
    <dbReference type="NCBI Taxonomy" id="1076126"/>
    <lineage>
        <taxon>Bacteria</taxon>
        <taxon>Bacillati</taxon>
        <taxon>Actinomycetota</taxon>
        <taxon>Actinomycetes</taxon>
        <taxon>Micromonosporales</taxon>
        <taxon>Micromonosporaceae</taxon>
    </lineage>
</organism>
<dbReference type="EMBL" id="BLPF01000002">
    <property type="protein sequence ID" value="GFJ82137.1"/>
    <property type="molecule type" value="Genomic_DNA"/>
</dbReference>
<comment type="caution">
    <text evidence="2">The sequence shown here is derived from an EMBL/GenBank/DDBJ whole genome shotgun (WGS) entry which is preliminary data.</text>
</comment>
<name>A0A6V8KK60_9ACTN</name>
<dbReference type="InterPro" id="IPR007934">
    <property type="entry name" value="AbfB_ABD"/>
</dbReference>
<feature type="domain" description="Alpha-L-arabinofuranosidase B arabinose-binding" evidence="1">
    <location>
        <begin position="2"/>
        <end position="41"/>
    </location>
</feature>
<dbReference type="RefSeq" id="WP_218579272.1">
    <property type="nucleotide sequence ID" value="NZ_BAABGO010000046.1"/>
</dbReference>
<reference evidence="2 3" key="2">
    <citation type="submission" date="2020-03" db="EMBL/GenBank/DDBJ databases">
        <authorList>
            <person name="Ichikawa N."/>
            <person name="Kimura A."/>
            <person name="Kitahashi Y."/>
            <person name="Uohara A."/>
        </authorList>
    </citation>
    <scope>NUCLEOTIDE SEQUENCE [LARGE SCALE GENOMIC DNA]</scope>
    <source>
        <strain evidence="2 3">NBRC 108639</strain>
    </source>
</reference>
<dbReference type="SUPFAM" id="SSF110221">
    <property type="entry name" value="AbfB domain"/>
    <property type="match status" value="1"/>
</dbReference>
<dbReference type="Gene3D" id="2.80.10.50">
    <property type="match status" value="1"/>
</dbReference>
<dbReference type="AlphaFoldDB" id="A0A6V8KK60"/>
<proteinExistence type="predicted"/>
<evidence type="ECO:0000313" key="2">
    <source>
        <dbReference type="EMBL" id="GFJ82137.1"/>
    </source>
</evidence>
<keyword evidence="3" id="KW-1185">Reference proteome</keyword>
<dbReference type="InterPro" id="IPR036195">
    <property type="entry name" value="AbfB_ABD_sf"/>
</dbReference>
<reference evidence="2 3" key="1">
    <citation type="submission" date="2020-03" db="EMBL/GenBank/DDBJ databases">
        <title>Whole genome shotgun sequence of Phytohabitans houttuyneae NBRC 108639.</title>
        <authorList>
            <person name="Komaki H."/>
            <person name="Tamura T."/>
        </authorList>
    </citation>
    <scope>NUCLEOTIDE SEQUENCE [LARGE SCALE GENOMIC DNA]</scope>
    <source>
        <strain evidence="2 3">NBRC 108639</strain>
    </source>
</reference>
<evidence type="ECO:0000313" key="3">
    <source>
        <dbReference type="Proteomes" id="UP000482800"/>
    </source>
</evidence>
<dbReference type="Proteomes" id="UP000482800">
    <property type="component" value="Unassembled WGS sequence"/>
</dbReference>
<evidence type="ECO:0000259" key="1">
    <source>
        <dbReference type="Pfam" id="PF05270"/>
    </source>
</evidence>
<protein>
    <recommendedName>
        <fullName evidence="1">Alpha-L-arabinofuranosidase B arabinose-binding domain-containing protein</fullName>
    </recommendedName>
</protein>
<dbReference type="GO" id="GO:0046373">
    <property type="term" value="P:L-arabinose metabolic process"/>
    <property type="evidence" value="ECO:0007669"/>
    <property type="project" value="InterPro"/>
</dbReference>
<accession>A0A6V8KK60</accession>
<sequence>MTNDPGYYLRHANDDLALVQNDGSGTSADDARFRRVAGWATPRSGWVA</sequence>
<dbReference type="Pfam" id="PF05270">
    <property type="entry name" value="AbfB"/>
    <property type="match status" value="1"/>
</dbReference>
<gene>
    <name evidence="2" type="ORF">Phou_063170</name>
</gene>